<dbReference type="EMBL" id="CP039268">
    <property type="protein sequence ID" value="QGU31586.1"/>
    <property type="molecule type" value="Genomic_DNA"/>
</dbReference>
<protein>
    <recommendedName>
        <fullName evidence="5">DUF4148 domain-containing protein</fullName>
    </recommendedName>
</protein>
<keyword evidence="4" id="KW-1185">Reference proteome</keyword>
<dbReference type="KEGG" id="ttp:E6P07_00395"/>
<evidence type="ECO:0008006" key="5">
    <source>
        <dbReference type="Google" id="ProtNLM"/>
    </source>
</evidence>
<keyword evidence="2" id="KW-0732">Signal</keyword>
<dbReference type="OrthoDB" id="9866638at2"/>
<dbReference type="AlphaFoldDB" id="A0A6I6E8D3"/>
<dbReference type="Proteomes" id="UP000426424">
    <property type="component" value="Chromosome"/>
</dbReference>
<feature type="signal peptide" evidence="2">
    <location>
        <begin position="1"/>
        <end position="32"/>
    </location>
</feature>
<reference evidence="3 4" key="1">
    <citation type="submission" date="2019-12" db="EMBL/GenBank/DDBJ databases">
        <title>The complete genome of the thermophilic, anoxygenic phototrophic gammaproteobacterium Thermochromatium tepidum.</title>
        <authorList>
            <person name="Sattley W.M."/>
            <person name="Swingley W.D."/>
            <person name="Burchell B.M."/>
            <person name="Gurbani S.A."/>
            <person name="Kujawa C.M."/>
            <person name="Nuccio D.A."/>
            <person name="Schladweiler J."/>
            <person name="Shaffer K.N."/>
            <person name="Stokes L.M."/>
            <person name="Touchman J.W."/>
            <person name="Blankenship R.E."/>
            <person name="Madigan M.T."/>
        </authorList>
    </citation>
    <scope>NUCLEOTIDE SEQUENCE [LARGE SCALE GENOMIC DNA]</scope>
    <source>
        <strain evidence="3 4">ATCC 43061</strain>
    </source>
</reference>
<evidence type="ECO:0000313" key="4">
    <source>
        <dbReference type="Proteomes" id="UP000426424"/>
    </source>
</evidence>
<evidence type="ECO:0000256" key="2">
    <source>
        <dbReference type="SAM" id="SignalP"/>
    </source>
</evidence>
<gene>
    <name evidence="3" type="ORF">E6P07_00395</name>
</gene>
<feature type="region of interest" description="Disordered" evidence="1">
    <location>
        <begin position="111"/>
        <end position="149"/>
    </location>
</feature>
<dbReference type="RefSeq" id="WP_153973786.1">
    <property type="nucleotide sequence ID" value="NZ_CP039268.1"/>
</dbReference>
<accession>A0A6I6E8D3</accession>
<name>A0A6I6E8D3_THETI</name>
<evidence type="ECO:0000256" key="1">
    <source>
        <dbReference type="SAM" id="MobiDB-lite"/>
    </source>
</evidence>
<proteinExistence type="predicted"/>
<evidence type="ECO:0000313" key="3">
    <source>
        <dbReference type="EMBL" id="QGU31586.1"/>
    </source>
</evidence>
<sequence length="149" mass="16902">MNSKKRTGIKEAIQALLVLVATGLLSSLPAQAQLGGPPEPRYDDWLGRQAAAIQRGIDSGELTRREGRALRREQDEARQFMRDLRHDGYPPHEAHRLIERRLGRLDRRIRDLSNNNEVAPHYREPPPPYDGRPEPPPPGYDGRRGPPPL</sequence>
<feature type="compositionally biased region" description="Pro residues" evidence="1">
    <location>
        <begin position="125"/>
        <end position="149"/>
    </location>
</feature>
<organism evidence="3 4">
    <name type="scientific">Thermochromatium tepidum ATCC 43061</name>
    <dbReference type="NCBI Taxonomy" id="316276"/>
    <lineage>
        <taxon>Bacteria</taxon>
        <taxon>Pseudomonadati</taxon>
        <taxon>Pseudomonadota</taxon>
        <taxon>Gammaproteobacteria</taxon>
        <taxon>Chromatiales</taxon>
        <taxon>Chromatiaceae</taxon>
        <taxon>Thermochromatium</taxon>
    </lineage>
</organism>
<feature type="chain" id="PRO_5026025480" description="DUF4148 domain-containing protein" evidence="2">
    <location>
        <begin position="33"/>
        <end position="149"/>
    </location>
</feature>